<evidence type="ECO:0000256" key="2">
    <source>
        <dbReference type="ARBA" id="ARBA00006840"/>
    </source>
</evidence>
<comment type="subcellular location">
    <subcellularLocation>
        <location evidence="1">Membrane</location>
        <topology evidence="1">Multi-pass membrane protein</topology>
    </subcellularLocation>
</comment>
<dbReference type="PANTHER" id="PTHR19282:SF44">
    <property type="entry name" value="CD82 ANTIGEN"/>
    <property type="match status" value="1"/>
</dbReference>
<comment type="caution">
    <text evidence="8">The sequence shown here is derived from an EMBL/GenBank/DDBJ whole genome shotgun (WGS) entry which is preliminary data.</text>
</comment>
<feature type="transmembrane region" description="Helical" evidence="7">
    <location>
        <begin position="220"/>
        <end position="241"/>
    </location>
</feature>
<dbReference type="InterPro" id="IPR008952">
    <property type="entry name" value="Tetraspanin_EC2_sf"/>
</dbReference>
<gene>
    <name evidence="8" type="ORF">PLEPLA_LOCUS11648</name>
</gene>
<organism evidence="8 9">
    <name type="scientific">Pleuronectes platessa</name>
    <name type="common">European plaice</name>
    <dbReference type="NCBI Taxonomy" id="8262"/>
    <lineage>
        <taxon>Eukaryota</taxon>
        <taxon>Metazoa</taxon>
        <taxon>Chordata</taxon>
        <taxon>Craniata</taxon>
        <taxon>Vertebrata</taxon>
        <taxon>Euteleostomi</taxon>
        <taxon>Actinopterygii</taxon>
        <taxon>Neopterygii</taxon>
        <taxon>Teleostei</taxon>
        <taxon>Neoteleostei</taxon>
        <taxon>Acanthomorphata</taxon>
        <taxon>Carangaria</taxon>
        <taxon>Pleuronectiformes</taxon>
        <taxon>Pleuronectoidei</taxon>
        <taxon>Pleuronectidae</taxon>
        <taxon>Pleuronectes</taxon>
    </lineage>
</organism>
<dbReference type="AlphaFoldDB" id="A0A9N7U3Q1"/>
<dbReference type="PROSITE" id="PS00421">
    <property type="entry name" value="TM4_1"/>
    <property type="match status" value="1"/>
</dbReference>
<evidence type="ECO:0000256" key="1">
    <source>
        <dbReference type="ARBA" id="ARBA00004141"/>
    </source>
</evidence>
<feature type="region of interest" description="Disordered" evidence="6">
    <location>
        <begin position="1"/>
        <end position="144"/>
    </location>
</feature>
<evidence type="ECO:0000313" key="8">
    <source>
        <dbReference type="EMBL" id="CAB1423727.1"/>
    </source>
</evidence>
<evidence type="ECO:0000313" key="9">
    <source>
        <dbReference type="Proteomes" id="UP001153269"/>
    </source>
</evidence>
<keyword evidence="9" id="KW-1185">Reference proteome</keyword>
<evidence type="ECO:0000256" key="4">
    <source>
        <dbReference type="ARBA" id="ARBA00022989"/>
    </source>
</evidence>
<dbReference type="EMBL" id="CADEAL010000676">
    <property type="protein sequence ID" value="CAB1423727.1"/>
    <property type="molecule type" value="Genomic_DNA"/>
</dbReference>
<dbReference type="InterPro" id="IPR018503">
    <property type="entry name" value="Tetraspanin_CS"/>
</dbReference>
<dbReference type="CDD" id="cd03160">
    <property type="entry name" value="CD37_CD82_like_LEL"/>
    <property type="match status" value="1"/>
</dbReference>
<dbReference type="SUPFAM" id="SSF48652">
    <property type="entry name" value="Tetraspanin"/>
    <property type="match status" value="1"/>
</dbReference>
<keyword evidence="4 7" id="KW-1133">Transmembrane helix</keyword>
<evidence type="ECO:0000256" key="5">
    <source>
        <dbReference type="ARBA" id="ARBA00023136"/>
    </source>
</evidence>
<dbReference type="InterPro" id="IPR018499">
    <property type="entry name" value="Tetraspanin/Peripherin"/>
</dbReference>
<evidence type="ECO:0008006" key="10">
    <source>
        <dbReference type="Google" id="ProtNLM"/>
    </source>
</evidence>
<dbReference type="Proteomes" id="UP001153269">
    <property type="component" value="Unassembled WGS sequence"/>
</dbReference>
<comment type="similarity">
    <text evidence="2">Belongs to the tetraspanin (TM4SF) family.</text>
</comment>
<feature type="transmembrane region" description="Helical" evidence="7">
    <location>
        <begin position="175"/>
        <end position="200"/>
    </location>
</feature>
<reference evidence="8" key="1">
    <citation type="submission" date="2020-03" db="EMBL/GenBank/DDBJ databases">
        <authorList>
            <person name="Weist P."/>
        </authorList>
    </citation>
    <scope>NUCLEOTIDE SEQUENCE</scope>
</reference>
<feature type="compositionally biased region" description="Basic and acidic residues" evidence="6">
    <location>
        <begin position="109"/>
        <end position="142"/>
    </location>
</feature>
<keyword evidence="5 7" id="KW-0472">Membrane</keyword>
<dbReference type="PANTHER" id="PTHR19282">
    <property type="entry name" value="TETRASPANIN"/>
    <property type="match status" value="1"/>
</dbReference>
<evidence type="ECO:0000256" key="7">
    <source>
        <dbReference type="SAM" id="Phobius"/>
    </source>
</evidence>
<evidence type="ECO:0000256" key="3">
    <source>
        <dbReference type="ARBA" id="ARBA00022692"/>
    </source>
</evidence>
<sequence length="419" mass="47678">MRFRRRGEERRRRGKERREGGEERRRREGGEERRGGEGRREEKERRGGGEEGRREGEERRGEGGEKERRKGGEEERKRRGGEERREGGEKRRREGEEKEGRRRRRRRREGRDERRGRGEEGRKRRERGGEGRRGEKGGEERRRSLRVLSSKGKDMFSVLNLSGIMGKGCVKATKYFLFLFNLIFFLFGAILMGFGLWLLLDNQSFIVLLNDSPAVKVACYLLIGAGAFSMLMGFLGCLGAVYEVRCLLGLYFTCLLLILLAQIAAGALIYFQKDVLNQEMSKIVSKVLENYPGNNSSTEQAWDFIQWSMECCGWNAHLDWNDNPVIVNSSQLLFPCSCQNVSLAAGNFSGSGFCEAPTPDWPVYDVGCAASVESWLLTNIGVVLGICLAVALIELLGMVLSMCLCRNVHREDYTKVPKF</sequence>
<dbReference type="Gene3D" id="1.10.1450.10">
    <property type="entry name" value="Tetraspanin"/>
    <property type="match status" value="1"/>
</dbReference>
<keyword evidence="3 7" id="KW-0812">Transmembrane</keyword>
<protein>
    <recommendedName>
        <fullName evidence="10">Tetraspanin</fullName>
    </recommendedName>
</protein>
<name>A0A9N7U3Q1_PLEPL</name>
<feature type="transmembrane region" description="Helical" evidence="7">
    <location>
        <begin position="380"/>
        <end position="405"/>
    </location>
</feature>
<dbReference type="Pfam" id="PF00335">
    <property type="entry name" value="Tetraspanin"/>
    <property type="match status" value="1"/>
</dbReference>
<evidence type="ECO:0000256" key="6">
    <source>
        <dbReference type="SAM" id="MobiDB-lite"/>
    </source>
</evidence>
<proteinExistence type="inferred from homology"/>
<dbReference type="PRINTS" id="PR00259">
    <property type="entry name" value="TMFOUR"/>
</dbReference>
<accession>A0A9N7U3Q1</accession>
<feature type="transmembrane region" description="Helical" evidence="7">
    <location>
        <begin position="248"/>
        <end position="271"/>
    </location>
</feature>
<dbReference type="GO" id="GO:0005886">
    <property type="term" value="C:plasma membrane"/>
    <property type="evidence" value="ECO:0007669"/>
    <property type="project" value="TreeGrafter"/>
</dbReference>
<feature type="compositionally biased region" description="Basic and acidic residues" evidence="6">
    <location>
        <begin position="1"/>
        <end position="100"/>
    </location>
</feature>